<comment type="similarity">
    <text evidence="1">Belongs to the CPA3 antiporters (TC 2.A.63) subunit G family.</text>
</comment>
<reference evidence="3 4" key="1">
    <citation type="submission" date="2014-10" db="EMBL/GenBank/DDBJ databases">
        <title>Genome sequence of Micropolyspora internatus JCM3315.</title>
        <authorList>
            <person name="Shin S.-K."/>
            <person name="Yi H."/>
        </authorList>
    </citation>
    <scope>NUCLEOTIDE SEQUENCE [LARGE SCALE GENOMIC DNA]</scope>
    <source>
        <strain evidence="3 4">JCM 3315</strain>
    </source>
</reference>
<keyword evidence="2" id="KW-1133">Transmembrane helix</keyword>
<proteinExistence type="inferred from homology"/>
<comment type="caution">
    <text evidence="3">The sequence shown here is derived from an EMBL/GenBank/DDBJ whole genome shotgun (WGS) entry which is preliminary data.</text>
</comment>
<dbReference type="OrthoDB" id="3214257at2"/>
<feature type="transmembrane region" description="Helical" evidence="2">
    <location>
        <begin position="6"/>
        <end position="26"/>
    </location>
</feature>
<organism evidence="3 4">
    <name type="scientific">Saccharomonospora viridis</name>
    <dbReference type="NCBI Taxonomy" id="1852"/>
    <lineage>
        <taxon>Bacteria</taxon>
        <taxon>Bacillati</taxon>
        <taxon>Actinomycetota</taxon>
        <taxon>Actinomycetes</taxon>
        <taxon>Pseudonocardiales</taxon>
        <taxon>Pseudonocardiaceae</taxon>
        <taxon>Saccharomonospora</taxon>
    </lineage>
</organism>
<dbReference type="GO" id="GO:0015385">
    <property type="term" value="F:sodium:proton antiporter activity"/>
    <property type="evidence" value="ECO:0007669"/>
    <property type="project" value="TreeGrafter"/>
</dbReference>
<dbReference type="PANTHER" id="PTHR34703">
    <property type="entry name" value="ANTIPORTER SUBUNIT MNHG2-RELATED"/>
    <property type="match status" value="1"/>
</dbReference>
<dbReference type="InterPro" id="IPR005133">
    <property type="entry name" value="PhaG_MnhG_YufB"/>
</dbReference>
<dbReference type="NCBIfam" id="NF009314">
    <property type="entry name" value="PRK12674.1-2"/>
    <property type="match status" value="1"/>
</dbReference>
<dbReference type="EMBL" id="JRZE01000006">
    <property type="protein sequence ID" value="KHF42662.1"/>
    <property type="molecule type" value="Genomic_DNA"/>
</dbReference>
<dbReference type="Pfam" id="PF03334">
    <property type="entry name" value="PhaG_MnhG_YufB"/>
    <property type="match status" value="1"/>
</dbReference>
<name>A0A837D593_9PSEU</name>
<dbReference type="NCBIfam" id="TIGR01300">
    <property type="entry name" value="CPA3_mnhG_phaG"/>
    <property type="match status" value="1"/>
</dbReference>
<protein>
    <submittedName>
        <fullName evidence="3">Sodium:proton antiporter</fullName>
    </submittedName>
</protein>
<sequence>MLRDIVSSVFLLGGALFCLVGAFGLLRFPDLLSRLQAATKPQTIGLIMVLIGVGLQLRFVDAVGLVLVALLQVITAPVLSQLVGRAAYRTGIIEKSMLVHDHLGDRLRREGLEPPKQETPRDR</sequence>
<dbReference type="Proteomes" id="UP000030848">
    <property type="component" value="Unassembled WGS sequence"/>
</dbReference>
<dbReference type="PANTHER" id="PTHR34703:SF1">
    <property type="entry name" value="ANTIPORTER SUBUNIT MNHG2-RELATED"/>
    <property type="match status" value="1"/>
</dbReference>
<evidence type="ECO:0000313" key="4">
    <source>
        <dbReference type="Proteomes" id="UP000030848"/>
    </source>
</evidence>
<feature type="transmembrane region" description="Helical" evidence="2">
    <location>
        <begin position="63"/>
        <end position="88"/>
    </location>
</feature>
<dbReference type="AlphaFoldDB" id="A0A837D593"/>
<evidence type="ECO:0000256" key="2">
    <source>
        <dbReference type="SAM" id="Phobius"/>
    </source>
</evidence>
<keyword evidence="2" id="KW-0472">Membrane</keyword>
<evidence type="ECO:0000313" key="3">
    <source>
        <dbReference type="EMBL" id="KHF42662.1"/>
    </source>
</evidence>
<keyword evidence="2" id="KW-0812">Transmembrane</keyword>
<gene>
    <name evidence="3" type="ORF">MINT15_28640</name>
</gene>
<evidence type="ECO:0000256" key="1">
    <source>
        <dbReference type="ARBA" id="ARBA00008404"/>
    </source>
</evidence>
<accession>A0A837D593</accession>
<dbReference type="RefSeq" id="WP_037311654.1">
    <property type="nucleotide sequence ID" value="NZ_FOWS01000001.1"/>
</dbReference>